<evidence type="ECO:0000313" key="13">
    <source>
        <dbReference type="Proteomes" id="UP001216638"/>
    </source>
</evidence>
<dbReference type="InterPro" id="IPR015943">
    <property type="entry name" value="WD40/YVTN_repeat-like_dom_sf"/>
</dbReference>
<dbReference type="InterPro" id="IPR019775">
    <property type="entry name" value="WD40_repeat_CS"/>
</dbReference>
<feature type="domain" description="Transcriptional repressor Tup1 N-terminal" evidence="11">
    <location>
        <begin position="1"/>
        <end position="33"/>
    </location>
</feature>
<dbReference type="PROSITE" id="PS00678">
    <property type="entry name" value="WD_REPEATS_1"/>
    <property type="match status" value="4"/>
</dbReference>
<accession>A0AAF0DT13</accession>
<feature type="repeat" description="WD" evidence="9">
    <location>
        <begin position="301"/>
        <end position="342"/>
    </location>
</feature>
<dbReference type="AlphaFoldDB" id="A0AAF0DT13"/>
<keyword evidence="13" id="KW-1185">Reference proteome</keyword>
<dbReference type="InterPro" id="IPR036322">
    <property type="entry name" value="WD40_repeat_dom_sf"/>
</dbReference>
<keyword evidence="6" id="KW-0804">Transcription</keyword>
<dbReference type="PRINTS" id="PR00320">
    <property type="entry name" value="GPROTEINBRPT"/>
</dbReference>
<dbReference type="PANTHER" id="PTHR19848:SF8">
    <property type="entry name" value="F-BOX AND WD REPEAT DOMAIN CONTAINING 7"/>
    <property type="match status" value="1"/>
</dbReference>
<dbReference type="EMBL" id="CP119952">
    <property type="protein sequence ID" value="WFC94897.1"/>
    <property type="molecule type" value="Genomic_DNA"/>
</dbReference>
<evidence type="ECO:0000256" key="7">
    <source>
        <dbReference type="ARBA" id="ARBA00023242"/>
    </source>
</evidence>
<dbReference type="InterPro" id="IPR013890">
    <property type="entry name" value="Tscrpt_rep_Tup1_N"/>
</dbReference>
<reference evidence="12" key="1">
    <citation type="submission" date="2023-03" db="EMBL/GenBank/DDBJ databases">
        <title>Mating type loci evolution in Malassezia.</title>
        <authorList>
            <person name="Coelho M.A."/>
        </authorList>
    </citation>
    <scope>NUCLEOTIDE SEQUENCE</scope>
    <source>
        <strain evidence="12">CBS 14135</strain>
    </source>
</reference>
<keyword evidence="5" id="KW-0805">Transcription regulation</keyword>
<dbReference type="Proteomes" id="UP001216638">
    <property type="component" value="Chromosome 2"/>
</dbReference>
<dbReference type="Pfam" id="PF08581">
    <property type="entry name" value="Tup_N"/>
    <property type="match status" value="1"/>
</dbReference>
<evidence type="ECO:0000256" key="8">
    <source>
        <dbReference type="ARBA" id="ARBA00060760"/>
    </source>
</evidence>
<dbReference type="PANTHER" id="PTHR19848">
    <property type="entry name" value="WD40 REPEAT PROTEIN"/>
    <property type="match status" value="1"/>
</dbReference>
<evidence type="ECO:0000256" key="4">
    <source>
        <dbReference type="ARBA" id="ARBA00022737"/>
    </source>
</evidence>
<keyword evidence="3 9" id="KW-0853">WD repeat</keyword>
<sequence length="526" mass="56876">MQDHVYELEKRHCDIVAQYEEEIKRLRGLLDARGVPHAPDAASLVPTAPQPRGTGGNSSRASSPTRTRAERLPPPDAAAHQAQRGAPGAEASWPPTKRVKTNGSGAGAQTGESRGPRMKREEREPKRPSTFAPPDPDPPAAPESSAKEDETRMETAAEANKPAAPSEPVPAPENAAEEPTEPSQALKKEGSDWVAVYNPKAQPALDVSLVHTLMHDSVVCCVRFSPDGKFLATGCNRAANIYDSKTGAKTCVLQDASSDSEGDLYIRSVCFSPDGKYLATGAEDRQIRIWDIVEKKIKTTLTGHKQEIYSLEYSQDGRILASGSGDKTVRIWDMESGTPIHVLYTSPGLNYGPGVTAIALSPDGRLVAAGALDTFVRVWDTKTGKLRCRLKGHKDSIYSVAFMPDGQTLVSGSLDKTIKLWDLSCITRSLDSMDDEISNPSMCISTFTGHKDYVLSVSCSPQGRWIASGSKDRSVQFWDPRSGQSQLVLQGHKNSVIAINLSQTGNLLATGSGDFNARIWSYENTS</sequence>
<evidence type="ECO:0000259" key="11">
    <source>
        <dbReference type="Pfam" id="PF08581"/>
    </source>
</evidence>
<dbReference type="CDD" id="cd00200">
    <property type="entry name" value="WD40"/>
    <property type="match status" value="1"/>
</dbReference>
<evidence type="ECO:0000256" key="9">
    <source>
        <dbReference type="PROSITE-ProRule" id="PRU00221"/>
    </source>
</evidence>
<dbReference type="PROSITE" id="PS50294">
    <property type="entry name" value="WD_REPEATS_REGION"/>
    <property type="match status" value="6"/>
</dbReference>
<gene>
    <name evidence="12" type="primary">TUP1</name>
    <name evidence="12" type="ORF">MBRA1_001535</name>
</gene>
<comment type="similarity">
    <text evidence="8">Belongs to the WD repeat TUP1 family.</text>
</comment>
<dbReference type="Gene3D" id="2.130.10.10">
    <property type="entry name" value="YVTN repeat-like/Quinoprotein amine dehydrogenase"/>
    <property type="match status" value="1"/>
</dbReference>
<dbReference type="FunFam" id="2.130.10.10:FF:000503">
    <property type="entry name" value="Glucose repression regulatory protein TUP1"/>
    <property type="match status" value="1"/>
</dbReference>
<feature type="repeat" description="WD" evidence="9">
    <location>
        <begin position="489"/>
        <end position="526"/>
    </location>
</feature>
<protein>
    <submittedName>
        <fullName evidence="12">General transcription repressor</fullName>
    </submittedName>
</protein>
<feature type="compositionally biased region" description="Basic and acidic residues" evidence="10">
    <location>
        <begin position="114"/>
        <end position="127"/>
    </location>
</feature>
<keyword evidence="4" id="KW-0677">Repeat</keyword>
<dbReference type="InterPro" id="IPR020472">
    <property type="entry name" value="WD40_PAC1"/>
</dbReference>
<dbReference type="SMART" id="SM00320">
    <property type="entry name" value="WD40"/>
    <property type="match status" value="7"/>
</dbReference>
<evidence type="ECO:0000256" key="1">
    <source>
        <dbReference type="ARBA" id="ARBA00004123"/>
    </source>
</evidence>
<feature type="repeat" description="WD" evidence="9">
    <location>
        <begin position="390"/>
        <end position="424"/>
    </location>
</feature>
<evidence type="ECO:0000313" key="12">
    <source>
        <dbReference type="EMBL" id="WFC94897.1"/>
    </source>
</evidence>
<feature type="compositionally biased region" description="Basic and acidic residues" evidence="10">
    <location>
        <begin position="145"/>
        <end position="155"/>
    </location>
</feature>
<dbReference type="PROSITE" id="PS50082">
    <property type="entry name" value="WD_REPEATS_2"/>
    <property type="match status" value="6"/>
</dbReference>
<keyword evidence="7" id="KW-0539">Nucleus</keyword>
<keyword evidence="2" id="KW-0678">Repressor</keyword>
<dbReference type="Gene3D" id="1.20.5.340">
    <property type="match status" value="1"/>
</dbReference>
<evidence type="ECO:0000256" key="3">
    <source>
        <dbReference type="ARBA" id="ARBA00022574"/>
    </source>
</evidence>
<organism evidence="12 13">
    <name type="scientific">Malassezia brasiliensis</name>
    <dbReference type="NCBI Taxonomy" id="1821822"/>
    <lineage>
        <taxon>Eukaryota</taxon>
        <taxon>Fungi</taxon>
        <taxon>Dikarya</taxon>
        <taxon>Basidiomycota</taxon>
        <taxon>Ustilaginomycotina</taxon>
        <taxon>Malasseziomycetes</taxon>
        <taxon>Malasseziales</taxon>
        <taxon>Malasseziaceae</taxon>
        <taxon>Malassezia</taxon>
    </lineage>
</organism>
<dbReference type="InterPro" id="IPR001680">
    <property type="entry name" value="WD40_rpt"/>
</dbReference>
<evidence type="ECO:0000256" key="2">
    <source>
        <dbReference type="ARBA" id="ARBA00022491"/>
    </source>
</evidence>
<dbReference type="SUPFAM" id="SSF50978">
    <property type="entry name" value="WD40 repeat-like"/>
    <property type="match status" value="1"/>
</dbReference>
<dbReference type="GO" id="GO:0005634">
    <property type="term" value="C:nucleus"/>
    <property type="evidence" value="ECO:0007669"/>
    <property type="project" value="UniProtKB-SubCell"/>
</dbReference>
<feature type="repeat" description="WD" evidence="9">
    <location>
        <begin position="355"/>
        <end position="389"/>
    </location>
</feature>
<name>A0AAF0DT13_9BASI</name>
<evidence type="ECO:0000256" key="6">
    <source>
        <dbReference type="ARBA" id="ARBA00023163"/>
    </source>
</evidence>
<feature type="repeat" description="WD" evidence="9">
    <location>
        <begin position="447"/>
        <end position="488"/>
    </location>
</feature>
<evidence type="ECO:0000256" key="5">
    <source>
        <dbReference type="ARBA" id="ARBA00023015"/>
    </source>
</evidence>
<dbReference type="Pfam" id="PF00400">
    <property type="entry name" value="WD40"/>
    <property type="match status" value="7"/>
</dbReference>
<proteinExistence type="inferred from homology"/>
<comment type="subcellular location">
    <subcellularLocation>
        <location evidence="1">Nucleus</location>
    </subcellularLocation>
</comment>
<evidence type="ECO:0000256" key="10">
    <source>
        <dbReference type="SAM" id="MobiDB-lite"/>
    </source>
</evidence>
<feature type="compositionally biased region" description="Pro residues" evidence="10">
    <location>
        <begin position="131"/>
        <end position="141"/>
    </location>
</feature>
<feature type="repeat" description="WD" evidence="9">
    <location>
        <begin position="266"/>
        <end position="300"/>
    </location>
</feature>
<feature type="region of interest" description="Disordered" evidence="10">
    <location>
        <begin position="38"/>
        <end position="187"/>
    </location>
</feature>